<dbReference type="Proteomes" id="UP000035036">
    <property type="component" value="Chromosome"/>
</dbReference>
<feature type="binding site" evidence="7">
    <location>
        <position position="107"/>
    </location>
    <ligand>
        <name>Zn(2+)</name>
        <dbReference type="ChEBI" id="CHEBI:29105"/>
    </ligand>
</feature>
<dbReference type="InterPro" id="IPR000924">
    <property type="entry name" value="Glu/Gln-tRNA-synth"/>
</dbReference>
<evidence type="ECO:0000256" key="5">
    <source>
        <dbReference type="ARBA" id="ARBA00022840"/>
    </source>
</evidence>
<dbReference type="KEGG" id="gsb:GSUB_02475"/>
<evidence type="ECO:0000313" key="11">
    <source>
        <dbReference type="Proteomes" id="UP000035036"/>
    </source>
</evidence>
<dbReference type="HAMAP" id="MF_01428">
    <property type="entry name" value="Glu_Q_tRNA_synth"/>
    <property type="match status" value="1"/>
</dbReference>
<dbReference type="SUPFAM" id="SSF52374">
    <property type="entry name" value="Nucleotidylyl transferase"/>
    <property type="match status" value="1"/>
</dbReference>
<dbReference type="FunFam" id="3.40.50.620:FF:000093">
    <property type="entry name" value="Glutamyl-Q tRNA(Asp) synthetase"/>
    <property type="match status" value="1"/>
</dbReference>
<evidence type="ECO:0000256" key="6">
    <source>
        <dbReference type="ARBA" id="ARBA00023146"/>
    </source>
</evidence>
<keyword evidence="1 7" id="KW-0436">Ligase</keyword>
<dbReference type="NCBIfam" id="NF004314">
    <property type="entry name" value="PRK05710.1-3"/>
    <property type="match status" value="1"/>
</dbReference>
<dbReference type="InterPro" id="IPR049940">
    <property type="entry name" value="GluQ/Sye"/>
</dbReference>
<gene>
    <name evidence="7" type="primary">gluQ</name>
    <name evidence="10" type="ORF">GSUB_02475</name>
</gene>
<protein>
    <recommendedName>
        <fullName evidence="7">Glutamyl-Q tRNA(Asp) synthetase</fullName>
        <shortName evidence="7">Glu-Q-RSs</shortName>
        <ecNumber evidence="7">6.1.1.-</ecNumber>
    </recommendedName>
</protein>
<keyword evidence="11" id="KW-1185">Reference proteome</keyword>
<dbReference type="AlphaFoldDB" id="A0A0B5FBV5"/>
<dbReference type="HOGENOM" id="CLU_015768_0_1_7"/>
<dbReference type="RefSeq" id="WP_040199039.1">
    <property type="nucleotide sequence ID" value="NZ_CP010311.1"/>
</dbReference>
<feature type="binding site" evidence="7">
    <location>
        <position position="49"/>
    </location>
    <ligand>
        <name>L-glutamate</name>
        <dbReference type="ChEBI" id="CHEBI:29985"/>
    </ligand>
</feature>
<feature type="binding site" evidence="7">
    <location>
        <position position="105"/>
    </location>
    <ligand>
        <name>Zn(2+)</name>
        <dbReference type="ChEBI" id="CHEBI:29105"/>
    </ligand>
</feature>
<dbReference type="InterPro" id="IPR022380">
    <property type="entry name" value="Glu-Q_tRNA(Asp)_Synthase"/>
</dbReference>
<dbReference type="EC" id="6.1.1.-" evidence="7"/>
<feature type="binding site" evidence="7">
    <location>
        <position position="185"/>
    </location>
    <ligand>
        <name>L-glutamate</name>
        <dbReference type="ChEBI" id="CHEBI:29985"/>
    </ligand>
</feature>
<dbReference type="InterPro" id="IPR020058">
    <property type="entry name" value="Glu/Gln-tRNA-synth_Ib_cat-dom"/>
</dbReference>
<feature type="binding site" evidence="7">
    <location>
        <position position="203"/>
    </location>
    <ligand>
        <name>L-glutamate</name>
        <dbReference type="ChEBI" id="CHEBI:29985"/>
    </ligand>
</feature>
<dbReference type="EMBL" id="CP010311">
    <property type="protein sequence ID" value="AJF05657.1"/>
    <property type="molecule type" value="Genomic_DNA"/>
</dbReference>
<evidence type="ECO:0000256" key="8">
    <source>
        <dbReference type="RuleBase" id="RU363037"/>
    </source>
</evidence>
<dbReference type="GO" id="GO:0004818">
    <property type="term" value="F:glutamate-tRNA ligase activity"/>
    <property type="evidence" value="ECO:0007669"/>
    <property type="project" value="TreeGrafter"/>
</dbReference>
<dbReference type="GO" id="GO:0006424">
    <property type="term" value="P:glutamyl-tRNA aminoacylation"/>
    <property type="evidence" value="ECO:0007669"/>
    <property type="project" value="InterPro"/>
</dbReference>
<sequence length="305" mass="33301">MLMEKTRTEVVGRFAPSPTGPLHFGSLVAAVGSYCLARCRNGRWLLRMEDLDTPRVVPGAADDILRTLESFGLQWDGPVVWQSRRGDAYAQALESLRSKGLVFDCGCSRKEVLASAPHQGEEGPVYPGTCRKGLAPGRVSRALRVRVPTQEVHCFIDGIFGRCEQRLADAVGDFVLRRADGVYAYQLAVVVDDAAAGVTQVVRGADLLGSTARQIYLQQCLGYSVPHYFHLPLALSADGEKISKRHGAVSVEQGADPSSMLCRVLRFLGQDLPSHCEKGTPREILEWATKHFDVRKTPATGQVVV</sequence>
<feature type="binding site" evidence="7">
    <location>
        <position position="126"/>
    </location>
    <ligand>
        <name>Zn(2+)</name>
        <dbReference type="ChEBI" id="CHEBI:29105"/>
    </ligand>
</feature>
<evidence type="ECO:0000256" key="3">
    <source>
        <dbReference type="ARBA" id="ARBA00022741"/>
    </source>
</evidence>
<comment type="similarity">
    <text evidence="7">Belongs to the class-I aminoacyl-tRNA synthetase family. GluQ subfamily.</text>
</comment>
<evidence type="ECO:0000256" key="1">
    <source>
        <dbReference type="ARBA" id="ARBA00022598"/>
    </source>
</evidence>
<dbReference type="InterPro" id="IPR014729">
    <property type="entry name" value="Rossmann-like_a/b/a_fold"/>
</dbReference>
<organism evidence="10 11">
    <name type="scientific">Geoalkalibacter subterraneus</name>
    <dbReference type="NCBI Taxonomy" id="483547"/>
    <lineage>
        <taxon>Bacteria</taxon>
        <taxon>Pseudomonadati</taxon>
        <taxon>Thermodesulfobacteriota</taxon>
        <taxon>Desulfuromonadia</taxon>
        <taxon>Desulfuromonadales</taxon>
        <taxon>Geoalkalibacteraceae</taxon>
        <taxon>Geoalkalibacter</taxon>
    </lineage>
</organism>
<keyword evidence="3 7" id="KW-0547">Nucleotide-binding</keyword>
<evidence type="ECO:0000256" key="7">
    <source>
        <dbReference type="HAMAP-Rule" id="MF_01428"/>
    </source>
</evidence>
<dbReference type="Pfam" id="PF00749">
    <property type="entry name" value="tRNA-synt_1c"/>
    <property type="match status" value="1"/>
</dbReference>
<keyword evidence="4 7" id="KW-0862">Zinc</keyword>
<feature type="short sequence motif" description="'HIGH' region" evidence="7">
    <location>
        <begin position="16"/>
        <end position="26"/>
    </location>
</feature>
<dbReference type="PANTHER" id="PTHR43311">
    <property type="entry name" value="GLUTAMATE--TRNA LIGASE"/>
    <property type="match status" value="1"/>
</dbReference>
<dbReference type="GO" id="GO:0008270">
    <property type="term" value="F:zinc ion binding"/>
    <property type="evidence" value="ECO:0007669"/>
    <property type="project" value="UniProtKB-UniRule"/>
</dbReference>
<feature type="short sequence motif" description="'KMSKS' region" evidence="7">
    <location>
        <begin position="241"/>
        <end position="245"/>
    </location>
</feature>
<feature type="binding site" evidence="7">
    <location>
        <position position="244"/>
    </location>
    <ligand>
        <name>ATP</name>
        <dbReference type="ChEBI" id="CHEBI:30616"/>
    </ligand>
</feature>
<reference evidence="10 11" key="1">
    <citation type="journal article" date="2015" name="Genome Announc.">
        <title>Genomes of Geoalkalibacter ferrihydriticus Z-0531T and Geoalkalibacter subterraneus Red1T, Two Haloalkaliphilic Metal-Reducing Deltaproteobacteria.</title>
        <authorList>
            <person name="Badalamenti J.P."/>
            <person name="Krajmalnik-Brown R."/>
            <person name="Torres C.I."/>
            <person name="Bond D.R."/>
        </authorList>
    </citation>
    <scope>NUCLEOTIDE SEQUENCE [LARGE SCALE GENOMIC DNA]</scope>
    <source>
        <strain evidence="10 11">Red1</strain>
    </source>
</reference>
<dbReference type="NCBIfam" id="TIGR03838">
    <property type="entry name" value="queuosine_YadB"/>
    <property type="match status" value="1"/>
</dbReference>
<comment type="cofactor">
    <cofactor evidence="7">
        <name>Zn(2+)</name>
        <dbReference type="ChEBI" id="CHEBI:29105"/>
    </cofactor>
    <text evidence="7">Binds 1 zinc ion per subunit.</text>
</comment>
<evidence type="ECO:0000256" key="2">
    <source>
        <dbReference type="ARBA" id="ARBA00022723"/>
    </source>
</evidence>
<accession>A0A0B5FBV5</accession>
<keyword evidence="5 7" id="KW-0067">ATP-binding</keyword>
<feature type="domain" description="Glutamyl/glutaminyl-tRNA synthetase class Ib catalytic" evidence="9">
    <location>
        <begin position="9"/>
        <end position="271"/>
    </location>
</feature>
<feature type="binding site" evidence="7">
    <location>
        <begin position="13"/>
        <end position="17"/>
    </location>
    <ligand>
        <name>L-glutamate</name>
        <dbReference type="ChEBI" id="CHEBI:29985"/>
    </ligand>
</feature>
<dbReference type="GO" id="GO:0005829">
    <property type="term" value="C:cytosol"/>
    <property type="evidence" value="ECO:0007669"/>
    <property type="project" value="TreeGrafter"/>
</dbReference>
<dbReference type="STRING" id="483547.GSUB_02475"/>
<dbReference type="GO" id="GO:0006400">
    <property type="term" value="P:tRNA modification"/>
    <property type="evidence" value="ECO:0007669"/>
    <property type="project" value="InterPro"/>
</dbReference>
<feature type="binding site" evidence="7">
    <location>
        <position position="130"/>
    </location>
    <ligand>
        <name>Zn(2+)</name>
        <dbReference type="ChEBI" id="CHEBI:29105"/>
    </ligand>
</feature>
<dbReference type="PANTHER" id="PTHR43311:SF1">
    <property type="entry name" value="GLUTAMYL-Q TRNA(ASP) SYNTHETASE"/>
    <property type="match status" value="1"/>
</dbReference>
<dbReference type="GO" id="GO:0005524">
    <property type="term" value="F:ATP binding"/>
    <property type="evidence" value="ECO:0007669"/>
    <property type="project" value="UniProtKB-KW"/>
</dbReference>
<name>A0A0B5FBV5_9BACT</name>
<dbReference type="NCBIfam" id="NF004315">
    <property type="entry name" value="PRK05710.1-4"/>
    <property type="match status" value="1"/>
</dbReference>
<evidence type="ECO:0000313" key="10">
    <source>
        <dbReference type="EMBL" id="AJF05657.1"/>
    </source>
</evidence>
<keyword evidence="6 7" id="KW-0030">Aminoacyl-tRNA synthetase</keyword>
<evidence type="ECO:0000256" key="4">
    <source>
        <dbReference type="ARBA" id="ARBA00022833"/>
    </source>
</evidence>
<evidence type="ECO:0000259" key="9">
    <source>
        <dbReference type="Pfam" id="PF00749"/>
    </source>
</evidence>
<proteinExistence type="inferred from homology"/>
<dbReference type="Gene3D" id="3.40.50.620">
    <property type="entry name" value="HUPs"/>
    <property type="match status" value="1"/>
</dbReference>
<comment type="function">
    <text evidence="7">Catalyzes the tRNA-independent activation of glutamate in presence of ATP and the subsequent transfer of glutamate onto a tRNA(Asp). Glutamate is transferred on the 2-amino-5-(4,5-dihydroxy-2-cyclopenten-1-yl) moiety of the queuosine in the wobble position of the QUC anticodon.</text>
</comment>
<dbReference type="PRINTS" id="PR00987">
    <property type="entry name" value="TRNASYNTHGLU"/>
</dbReference>
<keyword evidence="8" id="KW-0648">Protein biosynthesis</keyword>
<keyword evidence="2 7" id="KW-0479">Metal-binding</keyword>